<dbReference type="PANTHER" id="PTHR42847">
    <property type="entry name" value="ALKANESULFONATE MONOOXYGENASE"/>
    <property type="match status" value="1"/>
</dbReference>
<protein>
    <submittedName>
        <fullName evidence="6">LLM class flavin-dependent oxidoreductase</fullName>
    </submittedName>
</protein>
<organism evidence="6 7">
    <name type="scientific">Candidatus Chloroploca mongolica</name>
    <dbReference type="NCBI Taxonomy" id="2528176"/>
    <lineage>
        <taxon>Bacteria</taxon>
        <taxon>Bacillati</taxon>
        <taxon>Chloroflexota</taxon>
        <taxon>Chloroflexia</taxon>
        <taxon>Chloroflexales</taxon>
        <taxon>Chloroflexineae</taxon>
        <taxon>Oscillochloridaceae</taxon>
        <taxon>Candidatus Chloroploca</taxon>
    </lineage>
</organism>
<name>A0ABS4D4E1_9CHLR</name>
<sequence>MLPLGLCLPTFGVRYVELRSAALAAESLGCDSLWVWDHYVSWNDPREAVLEGWTTLAGLAEATRSIRLGPLVANNTNRHPARLAKVAATLHELADGRLELGLGAGGLAAEQISFGIDQGDRATRTGRLEEALQIIPALWTGEPVDFAGQHYQLKGAIASPRLDTPPRIIVGGRSPALTRLAARYAGGFNVEWRFRDRFPQLLAILEATLADVGRNRADFDLSIHAHWHDLAEAPDATLETWANLGFNRAIVMMPLPLPIKALQRLLR</sequence>
<keyword evidence="4" id="KW-0503">Monooxygenase</keyword>
<dbReference type="Gene3D" id="3.20.20.30">
    <property type="entry name" value="Luciferase-like domain"/>
    <property type="match status" value="1"/>
</dbReference>
<dbReference type="InterPro" id="IPR050172">
    <property type="entry name" value="SsuD_RutA_monooxygenase"/>
</dbReference>
<comment type="caution">
    <text evidence="6">The sequence shown here is derived from an EMBL/GenBank/DDBJ whole genome shotgun (WGS) entry which is preliminary data.</text>
</comment>
<evidence type="ECO:0000256" key="2">
    <source>
        <dbReference type="ARBA" id="ARBA00022643"/>
    </source>
</evidence>
<dbReference type="InterPro" id="IPR011251">
    <property type="entry name" value="Luciferase-like_dom"/>
</dbReference>
<dbReference type="SUPFAM" id="SSF51679">
    <property type="entry name" value="Bacterial luciferase-like"/>
    <property type="match status" value="1"/>
</dbReference>
<keyword evidence="7" id="KW-1185">Reference proteome</keyword>
<evidence type="ECO:0000256" key="1">
    <source>
        <dbReference type="ARBA" id="ARBA00022630"/>
    </source>
</evidence>
<evidence type="ECO:0000256" key="4">
    <source>
        <dbReference type="ARBA" id="ARBA00023033"/>
    </source>
</evidence>
<accession>A0ABS4D4E1</accession>
<dbReference type="RefSeq" id="WP_167857191.1">
    <property type="nucleotide sequence ID" value="NZ_SIJK02000001.1"/>
</dbReference>
<keyword evidence="2" id="KW-0288">FMN</keyword>
<evidence type="ECO:0000313" key="7">
    <source>
        <dbReference type="Proteomes" id="UP001193081"/>
    </source>
</evidence>
<evidence type="ECO:0000313" key="6">
    <source>
        <dbReference type="EMBL" id="MBP1464307.1"/>
    </source>
</evidence>
<gene>
    <name evidence="6" type="ORF">EYB53_001170</name>
</gene>
<feature type="domain" description="Luciferase-like" evidence="5">
    <location>
        <begin position="14"/>
        <end position="234"/>
    </location>
</feature>
<proteinExistence type="predicted"/>
<evidence type="ECO:0000256" key="3">
    <source>
        <dbReference type="ARBA" id="ARBA00023002"/>
    </source>
</evidence>
<dbReference type="InterPro" id="IPR036661">
    <property type="entry name" value="Luciferase-like_sf"/>
</dbReference>
<keyword evidence="1" id="KW-0285">Flavoprotein</keyword>
<dbReference type="PANTHER" id="PTHR42847:SF4">
    <property type="entry name" value="ALKANESULFONATE MONOOXYGENASE-RELATED"/>
    <property type="match status" value="1"/>
</dbReference>
<dbReference type="Proteomes" id="UP001193081">
    <property type="component" value="Unassembled WGS sequence"/>
</dbReference>
<evidence type="ECO:0000259" key="5">
    <source>
        <dbReference type="Pfam" id="PF00296"/>
    </source>
</evidence>
<dbReference type="EMBL" id="SIJK02000001">
    <property type="protein sequence ID" value="MBP1464307.1"/>
    <property type="molecule type" value="Genomic_DNA"/>
</dbReference>
<keyword evidence="3" id="KW-0560">Oxidoreductase</keyword>
<dbReference type="Pfam" id="PF00296">
    <property type="entry name" value="Bac_luciferase"/>
    <property type="match status" value="1"/>
</dbReference>
<reference evidence="6 7" key="1">
    <citation type="submission" date="2021-03" db="EMBL/GenBank/DDBJ databases">
        <authorList>
            <person name="Grouzdev D.S."/>
        </authorList>
    </citation>
    <scope>NUCLEOTIDE SEQUENCE [LARGE SCALE GENOMIC DNA]</scope>
    <source>
        <strain evidence="6 7">M50-1</strain>
    </source>
</reference>